<dbReference type="EMBL" id="JACCFO010000001">
    <property type="protein sequence ID" value="NYI94444.1"/>
    <property type="molecule type" value="Genomic_DNA"/>
</dbReference>
<evidence type="ECO:0000256" key="1">
    <source>
        <dbReference type="ARBA" id="ARBA00023015"/>
    </source>
</evidence>
<reference evidence="6 7" key="1">
    <citation type="submission" date="2020-07" db="EMBL/GenBank/DDBJ databases">
        <title>Sequencing the genomes of 1000 actinobacteria strains.</title>
        <authorList>
            <person name="Klenk H.-P."/>
        </authorList>
    </citation>
    <scope>NUCLEOTIDE SEQUENCE [LARGE SCALE GENOMIC DNA]</scope>
    <source>
        <strain evidence="6 7">DSM 45927</strain>
    </source>
</reference>
<organism evidence="6 7">
    <name type="scientific">Streptomonospora nanhaiensis</name>
    <dbReference type="NCBI Taxonomy" id="1323731"/>
    <lineage>
        <taxon>Bacteria</taxon>
        <taxon>Bacillati</taxon>
        <taxon>Actinomycetota</taxon>
        <taxon>Actinomycetes</taxon>
        <taxon>Streptosporangiales</taxon>
        <taxon>Nocardiopsidaceae</taxon>
        <taxon>Streptomonospora</taxon>
    </lineage>
</organism>
<dbReference type="InterPro" id="IPR000835">
    <property type="entry name" value="HTH_MarR-typ"/>
</dbReference>
<dbReference type="InterPro" id="IPR023187">
    <property type="entry name" value="Tscrpt_reg_MarR-type_CS"/>
</dbReference>
<dbReference type="InterPro" id="IPR039422">
    <property type="entry name" value="MarR/SlyA-like"/>
</dbReference>
<evidence type="ECO:0000259" key="5">
    <source>
        <dbReference type="PROSITE" id="PS50995"/>
    </source>
</evidence>
<sequence>MARDRLAEEAWEALARAQIALMRRFQDDFRGWEVTMREYDVLFTLSRCPKGTRLRDLSEHVLLTQPSISRLVERMAESGLVSREGDPTDRRGTIVGLTERGREVLRRVGRAHAAAIRDYVGTALTPDELRALRDIALKLRRAQNASPGTAGRGGGAAAPAGDGG</sequence>
<evidence type="ECO:0000313" key="7">
    <source>
        <dbReference type="Proteomes" id="UP000575985"/>
    </source>
</evidence>
<dbReference type="PROSITE" id="PS01117">
    <property type="entry name" value="HTH_MARR_1"/>
    <property type="match status" value="1"/>
</dbReference>
<evidence type="ECO:0000256" key="2">
    <source>
        <dbReference type="ARBA" id="ARBA00023125"/>
    </source>
</evidence>
<dbReference type="Pfam" id="PF12802">
    <property type="entry name" value="MarR_2"/>
    <property type="match status" value="1"/>
</dbReference>
<evidence type="ECO:0000256" key="3">
    <source>
        <dbReference type="ARBA" id="ARBA00023163"/>
    </source>
</evidence>
<dbReference type="PRINTS" id="PR00598">
    <property type="entry name" value="HTHMARR"/>
</dbReference>
<name>A0A853BI95_9ACTN</name>
<dbReference type="Proteomes" id="UP000575985">
    <property type="component" value="Unassembled WGS sequence"/>
</dbReference>
<dbReference type="RefSeq" id="WP_179766090.1">
    <property type="nucleotide sequence ID" value="NZ_JACCFO010000001.1"/>
</dbReference>
<keyword evidence="2 6" id="KW-0238">DNA-binding</keyword>
<keyword evidence="3" id="KW-0804">Transcription</keyword>
<dbReference type="AlphaFoldDB" id="A0A853BI95"/>
<accession>A0A853BI95</accession>
<dbReference type="Gene3D" id="1.10.10.10">
    <property type="entry name" value="Winged helix-like DNA-binding domain superfamily/Winged helix DNA-binding domain"/>
    <property type="match status" value="1"/>
</dbReference>
<dbReference type="PANTHER" id="PTHR33164:SF43">
    <property type="entry name" value="HTH-TYPE TRANSCRIPTIONAL REPRESSOR YETL"/>
    <property type="match status" value="1"/>
</dbReference>
<protein>
    <submittedName>
        <fullName evidence="6">DNA-binding MarR family transcriptional regulator</fullName>
    </submittedName>
</protein>
<dbReference type="InterPro" id="IPR036390">
    <property type="entry name" value="WH_DNA-bd_sf"/>
</dbReference>
<dbReference type="PANTHER" id="PTHR33164">
    <property type="entry name" value="TRANSCRIPTIONAL REGULATOR, MARR FAMILY"/>
    <property type="match status" value="1"/>
</dbReference>
<dbReference type="SUPFAM" id="SSF46785">
    <property type="entry name" value="Winged helix' DNA-binding domain"/>
    <property type="match status" value="1"/>
</dbReference>
<evidence type="ECO:0000256" key="4">
    <source>
        <dbReference type="SAM" id="MobiDB-lite"/>
    </source>
</evidence>
<feature type="compositionally biased region" description="Gly residues" evidence="4">
    <location>
        <begin position="150"/>
        <end position="164"/>
    </location>
</feature>
<dbReference type="PROSITE" id="PS50995">
    <property type="entry name" value="HTH_MARR_2"/>
    <property type="match status" value="1"/>
</dbReference>
<evidence type="ECO:0000313" key="6">
    <source>
        <dbReference type="EMBL" id="NYI94444.1"/>
    </source>
</evidence>
<feature type="region of interest" description="Disordered" evidence="4">
    <location>
        <begin position="144"/>
        <end position="164"/>
    </location>
</feature>
<keyword evidence="7" id="KW-1185">Reference proteome</keyword>
<dbReference type="GO" id="GO:0003700">
    <property type="term" value="F:DNA-binding transcription factor activity"/>
    <property type="evidence" value="ECO:0007669"/>
    <property type="project" value="InterPro"/>
</dbReference>
<proteinExistence type="predicted"/>
<dbReference type="InterPro" id="IPR036388">
    <property type="entry name" value="WH-like_DNA-bd_sf"/>
</dbReference>
<dbReference type="GO" id="GO:0003677">
    <property type="term" value="F:DNA binding"/>
    <property type="evidence" value="ECO:0007669"/>
    <property type="project" value="UniProtKB-KW"/>
</dbReference>
<comment type="caution">
    <text evidence="6">The sequence shown here is derived from an EMBL/GenBank/DDBJ whole genome shotgun (WGS) entry which is preliminary data.</text>
</comment>
<dbReference type="SMART" id="SM00347">
    <property type="entry name" value="HTH_MARR"/>
    <property type="match status" value="1"/>
</dbReference>
<gene>
    <name evidence="6" type="ORF">HNR12_000721</name>
</gene>
<dbReference type="GO" id="GO:0006950">
    <property type="term" value="P:response to stress"/>
    <property type="evidence" value="ECO:0007669"/>
    <property type="project" value="TreeGrafter"/>
</dbReference>
<feature type="domain" description="HTH marR-type" evidence="5">
    <location>
        <begin position="7"/>
        <end position="141"/>
    </location>
</feature>
<keyword evidence="1" id="KW-0805">Transcription regulation</keyword>